<dbReference type="EC" id="7.-.-.-" evidence="8"/>
<keyword evidence="5 8" id="KW-0249">Electron transport</keyword>
<evidence type="ECO:0000256" key="8">
    <source>
        <dbReference type="HAMAP-Rule" id="MF_00461"/>
    </source>
</evidence>
<keyword evidence="13" id="KW-1185">Reference proteome</keyword>
<evidence type="ECO:0000256" key="7">
    <source>
        <dbReference type="ARBA" id="ARBA00023014"/>
    </source>
</evidence>
<dbReference type="SUPFAM" id="SSF142019">
    <property type="entry name" value="Nqo1 FMN-binding domain-like"/>
    <property type="match status" value="1"/>
</dbReference>
<dbReference type="Pfam" id="PF13375">
    <property type="entry name" value="RnfC_N"/>
    <property type="match status" value="1"/>
</dbReference>
<dbReference type="GO" id="GO:0051539">
    <property type="term" value="F:4 iron, 4 sulfur cluster binding"/>
    <property type="evidence" value="ECO:0007669"/>
    <property type="project" value="UniProtKB-KW"/>
</dbReference>
<evidence type="ECO:0000256" key="3">
    <source>
        <dbReference type="ARBA" id="ARBA00022723"/>
    </source>
</evidence>
<keyword evidence="2 8" id="KW-0004">4Fe-4S</keyword>
<proteinExistence type="inferred from homology"/>
<feature type="domain" description="4Fe-4S ferredoxin-type" evidence="11">
    <location>
        <begin position="399"/>
        <end position="429"/>
    </location>
</feature>
<dbReference type="InterPro" id="IPR026902">
    <property type="entry name" value="RnfC_N"/>
</dbReference>
<dbReference type="GO" id="GO:0009055">
    <property type="term" value="F:electron transfer activity"/>
    <property type="evidence" value="ECO:0007669"/>
    <property type="project" value="InterPro"/>
</dbReference>
<feature type="domain" description="4Fe-4S ferredoxin-type" evidence="11">
    <location>
        <begin position="359"/>
        <end position="390"/>
    </location>
</feature>
<keyword evidence="8" id="KW-0997">Cell inner membrane</keyword>
<keyword evidence="9" id="KW-0175">Coiled coil</keyword>
<dbReference type="GO" id="GO:0046872">
    <property type="term" value="F:metal ion binding"/>
    <property type="evidence" value="ECO:0007669"/>
    <property type="project" value="UniProtKB-KW"/>
</dbReference>
<reference evidence="12 13" key="1">
    <citation type="submission" date="2014-01" db="EMBL/GenBank/DDBJ databases">
        <title>Full genme sequencing of cellulolytic bacterium Gynuella sunshinyii YC6258T gen. nov., sp. nov.</title>
        <authorList>
            <person name="Khan H."/>
            <person name="Chung E.J."/>
            <person name="Chung Y.R."/>
        </authorList>
    </citation>
    <scope>NUCLEOTIDE SEQUENCE [LARGE SCALE GENOMIC DNA]</scope>
    <source>
        <strain evidence="12 13">YC6258</strain>
    </source>
</reference>
<dbReference type="EMBL" id="CP007142">
    <property type="protein sequence ID" value="AJQ95906.1"/>
    <property type="molecule type" value="Genomic_DNA"/>
</dbReference>
<dbReference type="Gene3D" id="3.30.70.20">
    <property type="match status" value="1"/>
</dbReference>
<dbReference type="InterPro" id="IPR017896">
    <property type="entry name" value="4Fe4S_Fe-S-bd"/>
</dbReference>
<feature type="compositionally biased region" description="Basic and acidic residues" evidence="10">
    <location>
        <begin position="461"/>
        <end position="477"/>
    </location>
</feature>
<name>A0A0C5VNL4_9GAMM</name>
<keyword evidence="8" id="KW-1003">Cell membrane</keyword>
<dbReference type="RefSeq" id="WP_044618057.1">
    <property type="nucleotide sequence ID" value="NZ_CP007142.1"/>
</dbReference>
<dbReference type="STRING" id="1445510.YC6258_03870"/>
<evidence type="ECO:0000256" key="4">
    <source>
        <dbReference type="ARBA" id="ARBA00022737"/>
    </source>
</evidence>
<dbReference type="InterPro" id="IPR010208">
    <property type="entry name" value="Ion_transpt_RnfC/RsxC"/>
</dbReference>
<dbReference type="OrthoDB" id="9767754at2"/>
<evidence type="ECO:0000259" key="11">
    <source>
        <dbReference type="PROSITE" id="PS51379"/>
    </source>
</evidence>
<comment type="function">
    <text evidence="8">Part of a membrane-bound complex that couples electron transfer with translocation of ions across the membrane.</text>
</comment>
<organism evidence="12 13">
    <name type="scientific">Gynuella sunshinyii YC6258</name>
    <dbReference type="NCBI Taxonomy" id="1445510"/>
    <lineage>
        <taxon>Bacteria</taxon>
        <taxon>Pseudomonadati</taxon>
        <taxon>Pseudomonadota</taxon>
        <taxon>Gammaproteobacteria</taxon>
        <taxon>Oceanospirillales</taxon>
        <taxon>Saccharospirillaceae</taxon>
        <taxon>Gynuella</taxon>
    </lineage>
</organism>
<dbReference type="GO" id="GO:0005886">
    <property type="term" value="C:plasma membrane"/>
    <property type="evidence" value="ECO:0007669"/>
    <property type="project" value="UniProtKB-SubCell"/>
</dbReference>
<dbReference type="SUPFAM" id="SSF46548">
    <property type="entry name" value="alpha-helical ferredoxin"/>
    <property type="match status" value="1"/>
</dbReference>
<sequence length="594" mass="64855">MTTAYKIWDIPGGIHPEQHKTLSNTSEIQPAVLPPEIILPLNQHIGAPAEVLVNVGDRVKTGQLIARNKGQISAGVHSSITGTVTAIESRPIPHPSGMPALCVVVERLAEEEILFLPPLNDWKSEPLEILLQRVLDAGLAGMGGAGFPTHAKLNSHGNIHTLIINAVECEPYITSDDRLMREKASEIIEGIEIARLITGAREVLIGIENNKPEAISALQTIIDQLPGKGIEIRVVPTKYPSGGEKQLIQLLTGQEVPSGSIPATLGIVMQNVGTVYALQQAMVLGKPLIERVVTVTGENCPNPGNWWVRLGTPMSFVLEQAGVKANPTHQLIMGGPMMGFTVMEHQAPVIKTTNCLLLPKPKSPEPVLPCIRCGMCEQACPVNLLPQQLYWNAKSHEWEKAELNSLFDCIECGACAWSCPSNIPLVQYYRFAKAEIKKERAETEKSDRARLRFEQRQERLAQEEAEKEAKRRARAEAAAKAQQAKQEGDSDNTVNSEMKSEILAAVARAKAKKQSQAEPGAIPDKPVLSTDQLKSKWETLQTKVETARAKLDTAKAENSEMAEALSTALGKLEEKAHQAKLAYQQAAEEENKAQ</sequence>
<evidence type="ECO:0000256" key="2">
    <source>
        <dbReference type="ARBA" id="ARBA00022485"/>
    </source>
</evidence>
<dbReference type="InterPro" id="IPR019554">
    <property type="entry name" value="Soluble_ligand-bd"/>
</dbReference>
<keyword evidence="8" id="KW-0472">Membrane</keyword>
<dbReference type="InterPro" id="IPR017900">
    <property type="entry name" value="4Fe4S_Fe_S_CS"/>
</dbReference>
<feature type="binding site" evidence="8">
    <location>
        <position position="415"/>
    </location>
    <ligand>
        <name>[4Fe-4S] cluster</name>
        <dbReference type="ChEBI" id="CHEBI:49883"/>
        <label>2</label>
    </ligand>
</feature>
<keyword evidence="12" id="KW-0830">Ubiquinone</keyword>
<gene>
    <name evidence="8" type="primary">rnfC</name>
    <name evidence="12" type="ORF">YC6258_03870</name>
</gene>
<dbReference type="PROSITE" id="PS00198">
    <property type="entry name" value="4FE4S_FER_1"/>
    <property type="match status" value="2"/>
</dbReference>
<feature type="binding site" evidence="8">
    <location>
        <position position="376"/>
    </location>
    <ligand>
        <name>[4Fe-4S] cluster</name>
        <dbReference type="ChEBI" id="CHEBI:49883"/>
        <label>1</label>
    </ligand>
</feature>
<dbReference type="GO" id="GO:0022900">
    <property type="term" value="P:electron transport chain"/>
    <property type="evidence" value="ECO:0007669"/>
    <property type="project" value="UniProtKB-UniRule"/>
</dbReference>
<dbReference type="NCBIfam" id="TIGR01945">
    <property type="entry name" value="rnfC"/>
    <property type="match status" value="1"/>
</dbReference>
<evidence type="ECO:0000313" key="13">
    <source>
        <dbReference type="Proteomes" id="UP000032266"/>
    </source>
</evidence>
<comment type="subunit">
    <text evidence="8">The complex is composed of six subunits: RnfA, RnfB, RnfC, RnfD, RnfE and RnfG.</text>
</comment>
<evidence type="ECO:0000256" key="1">
    <source>
        <dbReference type="ARBA" id="ARBA00022448"/>
    </source>
</evidence>
<feature type="binding site" evidence="8">
    <location>
        <position position="419"/>
    </location>
    <ligand>
        <name>[4Fe-4S] cluster</name>
        <dbReference type="ChEBI" id="CHEBI:49883"/>
        <label>1</label>
    </ligand>
</feature>
<dbReference type="AlphaFoldDB" id="A0A0C5VNL4"/>
<dbReference type="Pfam" id="PF01512">
    <property type="entry name" value="Complex1_51K"/>
    <property type="match status" value="1"/>
</dbReference>
<dbReference type="PANTHER" id="PTHR43034:SF2">
    <property type="entry name" value="ION-TRANSLOCATING OXIDOREDUCTASE COMPLEX SUBUNIT C"/>
    <property type="match status" value="1"/>
</dbReference>
<feature type="binding site" evidence="8">
    <location>
        <position position="370"/>
    </location>
    <ligand>
        <name>[4Fe-4S] cluster</name>
        <dbReference type="ChEBI" id="CHEBI:49883"/>
        <label>1</label>
    </ligand>
</feature>
<dbReference type="InterPro" id="IPR037225">
    <property type="entry name" value="Nuo51_FMN-bd_sf"/>
</dbReference>
<dbReference type="Gene3D" id="3.40.50.11540">
    <property type="entry name" value="NADH-ubiquinone oxidoreductase 51kDa subunit"/>
    <property type="match status" value="1"/>
</dbReference>
<comment type="subcellular location">
    <subcellularLocation>
        <location evidence="8">Cell inner membrane</location>
        <topology evidence="8">Peripheral membrane protein</topology>
    </subcellularLocation>
</comment>
<evidence type="ECO:0000256" key="5">
    <source>
        <dbReference type="ARBA" id="ARBA00022982"/>
    </source>
</evidence>
<accession>A0A0C5VNL4</accession>
<dbReference type="PATRIC" id="fig|1445510.3.peg.3846"/>
<feature type="coiled-coil region" evidence="9">
    <location>
        <begin position="537"/>
        <end position="592"/>
    </location>
</feature>
<feature type="binding site" evidence="8">
    <location>
        <position position="373"/>
    </location>
    <ligand>
        <name>[4Fe-4S] cluster</name>
        <dbReference type="ChEBI" id="CHEBI:49883"/>
        <label>1</label>
    </ligand>
</feature>
<dbReference type="Pfam" id="PF12838">
    <property type="entry name" value="Fer4_7"/>
    <property type="match status" value="1"/>
</dbReference>
<evidence type="ECO:0000256" key="10">
    <source>
        <dbReference type="SAM" id="MobiDB-lite"/>
    </source>
</evidence>
<dbReference type="NCBIfam" id="NF003454">
    <property type="entry name" value="PRK05035.1"/>
    <property type="match status" value="1"/>
</dbReference>
<dbReference type="KEGG" id="gsn:YC6258_03870"/>
<protein>
    <recommendedName>
        <fullName evidence="8">Ion-translocating oxidoreductase complex subunit C</fullName>
        <ecNumber evidence="8">7.-.-.-</ecNumber>
    </recommendedName>
    <alternativeName>
        <fullName evidence="8">Rnf electron transport complex subunit C</fullName>
    </alternativeName>
</protein>
<feature type="binding site" evidence="8">
    <location>
        <position position="409"/>
    </location>
    <ligand>
        <name>[4Fe-4S] cluster</name>
        <dbReference type="ChEBI" id="CHEBI:49883"/>
        <label>2</label>
    </ligand>
</feature>
<keyword evidence="1 8" id="KW-0813">Transport</keyword>
<evidence type="ECO:0000313" key="12">
    <source>
        <dbReference type="EMBL" id="AJQ95906.1"/>
    </source>
</evidence>
<keyword evidence="3 8" id="KW-0479">Metal-binding</keyword>
<evidence type="ECO:0000256" key="9">
    <source>
        <dbReference type="SAM" id="Coils"/>
    </source>
</evidence>
<dbReference type="PANTHER" id="PTHR43034">
    <property type="entry name" value="ION-TRANSLOCATING OXIDOREDUCTASE COMPLEX SUBUNIT C"/>
    <property type="match status" value="1"/>
</dbReference>
<keyword evidence="8" id="KW-1278">Translocase</keyword>
<dbReference type="HOGENOM" id="CLU_010808_6_2_6"/>
<keyword evidence="4 8" id="KW-0677">Repeat</keyword>
<comment type="cofactor">
    <cofactor evidence="8">
        <name>[4Fe-4S] cluster</name>
        <dbReference type="ChEBI" id="CHEBI:49883"/>
    </cofactor>
    <text evidence="8">Binds 2 [4Fe-4S] clusters per subunit.</text>
</comment>
<dbReference type="Proteomes" id="UP000032266">
    <property type="component" value="Chromosome"/>
</dbReference>
<evidence type="ECO:0000256" key="6">
    <source>
        <dbReference type="ARBA" id="ARBA00023004"/>
    </source>
</evidence>
<dbReference type="InterPro" id="IPR011538">
    <property type="entry name" value="Nuo51_FMN-bd"/>
</dbReference>
<dbReference type="Pfam" id="PF10531">
    <property type="entry name" value="SLBB"/>
    <property type="match status" value="1"/>
</dbReference>
<comment type="similarity">
    <text evidence="8">Belongs to the 4Fe4S bacterial-type ferredoxin family. RnfC subfamily.</text>
</comment>
<feature type="region of interest" description="Disordered" evidence="10">
    <location>
        <begin position="461"/>
        <end position="495"/>
    </location>
</feature>
<keyword evidence="6 8" id="KW-0408">Iron</keyword>
<feature type="binding site" evidence="8">
    <location>
        <position position="412"/>
    </location>
    <ligand>
        <name>[4Fe-4S] cluster</name>
        <dbReference type="ChEBI" id="CHEBI:49883"/>
        <label>2</label>
    </ligand>
</feature>
<dbReference type="HAMAP" id="MF_00461">
    <property type="entry name" value="RsxC_RnfC"/>
    <property type="match status" value="1"/>
</dbReference>
<keyword evidence="7 8" id="KW-0411">Iron-sulfur</keyword>
<feature type="binding site" evidence="8">
    <location>
        <position position="380"/>
    </location>
    <ligand>
        <name>[4Fe-4S] cluster</name>
        <dbReference type="ChEBI" id="CHEBI:49883"/>
        <label>2</label>
    </ligand>
</feature>
<dbReference type="PROSITE" id="PS51379">
    <property type="entry name" value="4FE4S_FER_2"/>
    <property type="match status" value="2"/>
</dbReference>